<dbReference type="Pfam" id="PF02517">
    <property type="entry name" value="Rce1-like"/>
    <property type="match status" value="1"/>
</dbReference>
<dbReference type="GO" id="GO:0008237">
    <property type="term" value="F:metallopeptidase activity"/>
    <property type="evidence" value="ECO:0007669"/>
    <property type="project" value="UniProtKB-KW"/>
</dbReference>
<dbReference type="RefSeq" id="WP_019292099.1">
    <property type="nucleotide sequence ID" value="NZ_CP045924.1"/>
</dbReference>
<feature type="transmembrane region" description="Helical" evidence="4">
    <location>
        <begin position="192"/>
        <end position="212"/>
    </location>
</feature>
<keyword evidence="7" id="KW-0482">Metalloprotease</keyword>
<evidence type="ECO:0000313" key="8">
    <source>
        <dbReference type="Proteomes" id="UP000194606"/>
    </source>
</evidence>
<comment type="subcellular location">
    <subcellularLocation>
        <location evidence="1">Cell membrane</location>
        <topology evidence="1">Multi-pass membrane protein</topology>
    </subcellularLocation>
</comment>
<dbReference type="GO" id="GO:0005886">
    <property type="term" value="C:plasma membrane"/>
    <property type="evidence" value="ECO:0007669"/>
    <property type="project" value="UniProtKB-SubCell"/>
</dbReference>
<dbReference type="GO" id="GO:0080120">
    <property type="term" value="P:CAAX-box protein maturation"/>
    <property type="evidence" value="ECO:0007669"/>
    <property type="project" value="UniProtKB-ARBA"/>
</dbReference>
<dbReference type="InterPro" id="IPR003675">
    <property type="entry name" value="Rce1/LyrA-like_dom"/>
</dbReference>
<comment type="caution">
    <text evidence="7">The sequence shown here is derived from an EMBL/GenBank/DDBJ whole genome shotgun (WGS) entry which is preliminary data.</text>
</comment>
<dbReference type="GO" id="GO:0006508">
    <property type="term" value="P:proteolysis"/>
    <property type="evidence" value="ECO:0007669"/>
    <property type="project" value="UniProtKB-KW"/>
</dbReference>
<evidence type="ECO:0000256" key="1">
    <source>
        <dbReference type="ARBA" id="ARBA00004651"/>
    </source>
</evidence>
<feature type="transmembrane region" description="Helical" evidence="4">
    <location>
        <begin position="167"/>
        <end position="185"/>
    </location>
</feature>
<evidence type="ECO:0000256" key="3">
    <source>
        <dbReference type="ARBA" id="ARBA00022475"/>
    </source>
</evidence>
<name>A0A252CG85_9LACT</name>
<protein>
    <submittedName>
        <fullName evidence="7">CPBP family intramembrane metalloprotease</fullName>
    </submittedName>
</protein>
<organism evidence="7 8">
    <name type="scientific">Lactococcus petauri</name>
    <dbReference type="NCBI Taxonomy" id="1940789"/>
    <lineage>
        <taxon>Bacteria</taxon>
        <taxon>Bacillati</taxon>
        <taxon>Bacillota</taxon>
        <taxon>Bacilli</taxon>
        <taxon>Lactobacillales</taxon>
        <taxon>Streptococcaceae</taxon>
        <taxon>Lactococcus</taxon>
    </lineage>
</organism>
<evidence type="ECO:0000313" key="7">
    <source>
        <dbReference type="EMBL" id="OUK05565.1"/>
    </source>
</evidence>
<comment type="similarity">
    <text evidence="2">Belongs to the UPF0177 family.</text>
</comment>
<keyword evidence="7" id="KW-0378">Hydrolase</keyword>
<reference evidence="7 8" key="1">
    <citation type="submission" date="2017-02" db="EMBL/GenBank/DDBJ databases">
        <authorList>
            <person name="Peterson S.W."/>
        </authorList>
    </citation>
    <scope>NUCLEOTIDE SEQUENCE [LARGE SCALE GENOMIC DNA]</scope>
    <source>
        <strain evidence="7">159469</strain>
    </source>
</reference>
<sequence length="214" mass="24296">MEVKSKEIIKALIGFGLLYIGFYLMGSVNLHIGLFQELTLLVFSLLAAALIFKNSALEWFRKPEGKYLKIIILCFFANVIWSFIGGALVQIIFGLAGNHGNEAIGNLALLPFVPFMLMGEELFSITLLETFRKKFAWPTWISTLLTAFIFGMVHFQTYFGGDVLRTIVQILLVQGAARLIFNYAYLKTKSIWTSWIVHLIFDIVMLTVPLFLQK</sequence>
<keyword evidence="4" id="KW-1133">Transmembrane helix</keyword>
<keyword evidence="4" id="KW-0812">Transmembrane</keyword>
<dbReference type="Proteomes" id="UP001262817">
    <property type="component" value="Unassembled WGS sequence"/>
</dbReference>
<feature type="transmembrane region" description="Helical" evidence="4">
    <location>
        <begin position="135"/>
        <end position="155"/>
    </location>
</feature>
<evidence type="ECO:0000256" key="2">
    <source>
        <dbReference type="ARBA" id="ARBA00009067"/>
    </source>
</evidence>
<reference evidence="6" key="2">
    <citation type="submission" date="2023-03" db="EMBL/GenBank/DDBJ databases">
        <authorList>
            <person name="Shen W."/>
            <person name="Cai J."/>
        </authorList>
    </citation>
    <scope>NUCLEOTIDE SEQUENCE</scope>
    <source>
        <strain evidence="6">P86-2</strain>
    </source>
</reference>
<dbReference type="Proteomes" id="UP000194606">
    <property type="component" value="Unassembled WGS sequence"/>
</dbReference>
<feature type="domain" description="CAAX prenyl protease 2/Lysostaphin resistance protein A-like" evidence="5">
    <location>
        <begin position="109"/>
        <end position="203"/>
    </location>
</feature>
<evidence type="ECO:0000313" key="6">
    <source>
        <dbReference type="EMBL" id="MDT2582703.1"/>
    </source>
</evidence>
<feature type="transmembrane region" description="Helical" evidence="4">
    <location>
        <begin position="12"/>
        <end position="32"/>
    </location>
</feature>
<proteinExistence type="inferred from homology"/>
<accession>A0A252CG85</accession>
<feature type="transmembrane region" description="Helical" evidence="4">
    <location>
        <begin position="68"/>
        <end position="97"/>
    </location>
</feature>
<keyword evidence="7" id="KW-0645">Protease</keyword>
<gene>
    <name evidence="7" type="ORF">BZZ03_02270</name>
    <name evidence="6" type="ORF">P7D17_01035</name>
</gene>
<dbReference type="EMBL" id="MUIZ01000001">
    <property type="protein sequence ID" value="OUK05565.1"/>
    <property type="molecule type" value="Genomic_DNA"/>
</dbReference>
<feature type="transmembrane region" description="Helical" evidence="4">
    <location>
        <begin position="38"/>
        <end position="56"/>
    </location>
</feature>
<dbReference type="GO" id="GO:0004175">
    <property type="term" value="F:endopeptidase activity"/>
    <property type="evidence" value="ECO:0007669"/>
    <property type="project" value="UniProtKB-ARBA"/>
</dbReference>
<feature type="transmembrane region" description="Helical" evidence="4">
    <location>
        <begin position="103"/>
        <end position="123"/>
    </location>
</feature>
<dbReference type="AlphaFoldDB" id="A0A252CG85"/>
<evidence type="ECO:0000259" key="5">
    <source>
        <dbReference type="Pfam" id="PF02517"/>
    </source>
</evidence>
<dbReference type="EMBL" id="JARPXR010000001">
    <property type="protein sequence ID" value="MDT2582703.1"/>
    <property type="molecule type" value="Genomic_DNA"/>
</dbReference>
<evidence type="ECO:0000256" key="4">
    <source>
        <dbReference type="SAM" id="Phobius"/>
    </source>
</evidence>
<keyword evidence="3" id="KW-1003">Cell membrane</keyword>
<keyword evidence="4" id="KW-0472">Membrane</keyword>